<accession>A0A1H4BAD9</accession>
<dbReference type="EMBL" id="FNQY01000019">
    <property type="protein sequence ID" value="SEA45175.1"/>
    <property type="molecule type" value="Genomic_DNA"/>
</dbReference>
<gene>
    <name evidence="1" type="ORF">SAMN05192529_11958</name>
</gene>
<protein>
    <submittedName>
        <fullName evidence="1">Uncharacterized protein</fullName>
    </submittedName>
</protein>
<keyword evidence="2" id="KW-1185">Reference proteome</keyword>
<proteinExistence type="predicted"/>
<dbReference type="Proteomes" id="UP000199041">
    <property type="component" value="Unassembled WGS sequence"/>
</dbReference>
<dbReference type="AlphaFoldDB" id="A0A1H4BAD9"/>
<name>A0A1H4BAD9_9BACT</name>
<organism evidence="1 2">
    <name type="scientific">Arachidicoccus rhizosphaerae</name>
    <dbReference type="NCBI Taxonomy" id="551991"/>
    <lineage>
        <taxon>Bacteria</taxon>
        <taxon>Pseudomonadati</taxon>
        <taxon>Bacteroidota</taxon>
        <taxon>Chitinophagia</taxon>
        <taxon>Chitinophagales</taxon>
        <taxon>Chitinophagaceae</taxon>
        <taxon>Arachidicoccus</taxon>
    </lineage>
</organism>
<evidence type="ECO:0000313" key="1">
    <source>
        <dbReference type="EMBL" id="SEA45175.1"/>
    </source>
</evidence>
<reference evidence="1 2" key="1">
    <citation type="submission" date="2016-10" db="EMBL/GenBank/DDBJ databases">
        <authorList>
            <person name="de Groot N.N."/>
        </authorList>
    </citation>
    <scope>NUCLEOTIDE SEQUENCE [LARGE SCALE GENOMIC DNA]</scope>
    <source>
        <strain evidence="1 2">Vu-144</strain>
    </source>
</reference>
<sequence length="50" mass="5884">MLKWPLAKSDHLKVSVCSRPGQAMHKKSEGNLRFSNIVNWFHNIYLIYKP</sequence>
<evidence type="ECO:0000313" key="2">
    <source>
        <dbReference type="Proteomes" id="UP000199041"/>
    </source>
</evidence>